<dbReference type="PROSITE" id="PS51819">
    <property type="entry name" value="VOC"/>
    <property type="match status" value="1"/>
</dbReference>
<accession>A0A833XHS1</accession>
<dbReference type="InterPro" id="IPR037523">
    <property type="entry name" value="VOC_core"/>
</dbReference>
<feature type="transmembrane region" description="Helical" evidence="1">
    <location>
        <begin position="45"/>
        <end position="63"/>
    </location>
</feature>
<feature type="transmembrane region" description="Helical" evidence="1">
    <location>
        <begin position="19"/>
        <end position="38"/>
    </location>
</feature>
<dbReference type="PANTHER" id="PTHR46142:SF3">
    <property type="entry name" value="F18B13.24 PROTEIN"/>
    <property type="match status" value="1"/>
</dbReference>
<proteinExistence type="predicted"/>
<gene>
    <name evidence="3" type="ORF">F2P56_016622</name>
</gene>
<protein>
    <recommendedName>
        <fullName evidence="2">VOC domain-containing protein</fullName>
    </recommendedName>
</protein>
<organism evidence="3 4">
    <name type="scientific">Juglans regia</name>
    <name type="common">English walnut</name>
    <dbReference type="NCBI Taxonomy" id="51240"/>
    <lineage>
        <taxon>Eukaryota</taxon>
        <taxon>Viridiplantae</taxon>
        <taxon>Streptophyta</taxon>
        <taxon>Embryophyta</taxon>
        <taxon>Tracheophyta</taxon>
        <taxon>Spermatophyta</taxon>
        <taxon>Magnoliopsida</taxon>
        <taxon>eudicotyledons</taxon>
        <taxon>Gunneridae</taxon>
        <taxon>Pentapetalae</taxon>
        <taxon>rosids</taxon>
        <taxon>fabids</taxon>
        <taxon>Fagales</taxon>
        <taxon>Juglandaceae</taxon>
        <taxon>Juglans</taxon>
    </lineage>
</organism>
<dbReference type="InterPro" id="IPR029068">
    <property type="entry name" value="Glyas_Bleomycin-R_OHBP_Dase"/>
</dbReference>
<dbReference type="InterPro" id="IPR004360">
    <property type="entry name" value="Glyas_Fos-R_dOase_dom"/>
</dbReference>
<dbReference type="PANTHER" id="PTHR46142">
    <property type="match status" value="1"/>
</dbReference>
<dbReference type="SUPFAM" id="SSF54593">
    <property type="entry name" value="Glyoxalase/Bleomycin resistance protein/Dihydroxybiphenyl dioxygenase"/>
    <property type="match status" value="1"/>
</dbReference>
<evidence type="ECO:0000256" key="1">
    <source>
        <dbReference type="SAM" id="Phobius"/>
    </source>
</evidence>
<dbReference type="AlphaFoldDB" id="A0A833XHS1"/>
<feature type="domain" description="VOC" evidence="2">
    <location>
        <begin position="77"/>
        <end position="199"/>
    </location>
</feature>
<reference evidence="3" key="2">
    <citation type="submission" date="2020-03" db="EMBL/GenBank/DDBJ databases">
        <title>Walnut 2.0.</title>
        <authorList>
            <person name="Marrano A."/>
            <person name="Britton M."/>
            <person name="Zimin A.V."/>
            <person name="Zaini P.A."/>
            <person name="Workman R."/>
            <person name="Puiu D."/>
            <person name="Bianco L."/>
            <person name="Allen B.J."/>
            <person name="Troggio M."/>
            <person name="Leslie C.A."/>
            <person name="Timp W."/>
            <person name="Dendekar A."/>
            <person name="Salzberg S.L."/>
            <person name="Neale D.B."/>
        </authorList>
    </citation>
    <scope>NUCLEOTIDE SEQUENCE</scope>
    <source>
        <tissue evidence="3">Leaves</tissue>
    </source>
</reference>
<keyword evidence="1" id="KW-1133">Transmembrane helix</keyword>
<dbReference type="CDD" id="cd07245">
    <property type="entry name" value="VOC_like"/>
    <property type="match status" value="1"/>
</dbReference>
<dbReference type="Gramene" id="Jr07_30980_p1">
    <property type="protein sequence ID" value="cds.Jr07_30980_p1"/>
    <property type="gene ID" value="Jr07_30980"/>
</dbReference>
<keyword evidence="1" id="KW-0472">Membrane</keyword>
<comment type="caution">
    <text evidence="3">The sequence shown here is derived from an EMBL/GenBank/DDBJ whole genome shotgun (WGS) entry which is preliminary data.</text>
</comment>
<feature type="non-terminal residue" evidence="3">
    <location>
        <position position="231"/>
    </location>
</feature>
<name>A0A833XHS1_JUGRE</name>
<evidence type="ECO:0000313" key="4">
    <source>
        <dbReference type="Proteomes" id="UP000619265"/>
    </source>
</evidence>
<evidence type="ECO:0000259" key="2">
    <source>
        <dbReference type="PROSITE" id="PS51819"/>
    </source>
</evidence>
<reference evidence="3" key="1">
    <citation type="submission" date="2015-10" db="EMBL/GenBank/DDBJ databases">
        <authorList>
            <person name="Martinez-Garcia P.J."/>
            <person name="Crepeau M.W."/>
            <person name="Puiu D."/>
            <person name="Gonzalez-Ibeas D."/>
            <person name="Whalen J."/>
            <person name="Stevens K."/>
            <person name="Paul R."/>
            <person name="Butterfield T."/>
            <person name="Britton M."/>
            <person name="Reagan R."/>
            <person name="Chakraborty S."/>
            <person name="Walawage S.L."/>
            <person name="Vasquez-Gross H.A."/>
            <person name="Cardeno C."/>
            <person name="Famula R."/>
            <person name="Pratt K."/>
            <person name="Kuruganti S."/>
            <person name="Aradhya M.K."/>
            <person name="Leslie C.A."/>
            <person name="Dandekar A.M."/>
            <person name="Salzberg S.L."/>
            <person name="Wegrzyn J.L."/>
            <person name="Langley C.H."/>
            <person name="Neale D.B."/>
        </authorList>
    </citation>
    <scope>NUCLEOTIDE SEQUENCE</scope>
    <source>
        <tissue evidence="3">Leaves</tissue>
    </source>
</reference>
<evidence type="ECO:0000313" key="3">
    <source>
        <dbReference type="EMBL" id="KAF5466718.1"/>
    </source>
</evidence>
<dbReference type="Gene3D" id="3.10.180.10">
    <property type="entry name" value="2,3-Dihydroxybiphenyl 1,2-Dioxygenase, domain 1"/>
    <property type="match status" value="1"/>
</dbReference>
<sequence>DCVTQGVPLFPNFSCLIQFRFPCLALLPSSLAILLVRLISRRKNLVLISIWSVFVLGFGVFLAKMKESMANPLHLKSLNHISLVCRSVEESIDFYQNVLGFFPIRRPGSFNFDGAWLFGYGIGIHLLQTEDPDNTPKKTEINPKDNHISFQCESMSAVEKKLKEMGITYVRAMVEEGGIHVDQIFFHDPDGFMIEICNCDNLPVVPLAGEMARPCLRVNLQMMQQIRVVHQ</sequence>
<dbReference type="Proteomes" id="UP000619265">
    <property type="component" value="Unassembled WGS sequence"/>
</dbReference>
<dbReference type="Pfam" id="PF00903">
    <property type="entry name" value="Glyoxalase"/>
    <property type="match status" value="1"/>
</dbReference>
<keyword evidence="1" id="KW-0812">Transmembrane</keyword>
<dbReference type="EMBL" id="LIHL02000007">
    <property type="protein sequence ID" value="KAF5466718.1"/>
    <property type="molecule type" value="Genomic_DNA"/>
</dbReference>